<organism evidence="1 2">
    <name type="scientific">Kiloniella litopenaei</name>
    <dbReference type="NCBI Taxonomy" id="1549748"/>
    <lineage>
        <taxon>Bacteria</taxon>
        <taxon>Pseudomonadati</taxon>
        <taxon>Pseudomonadota</taxon>
        <taxon>Alphaproteobacteria</taxon>
        <taxon>Rhodospirillales</taxon>
        <taxon>Kiloniellaceae</taxon>
        <taxon>Kiloniella</taxon>
    </lineage>
</organism>
<dbReference type="STRING" id="1549748.WH95_07625"/>
<keyword evidence="2" id="KW-1185">Reference proteome</keyword>
<dbReference type="OrthoDB" id="3532697at2"/>
<evidence type="ECO:0000313" key="2">
    <source>
        <dbReference type="Proteomes" id="UP000034491"/>
    </source>
</evidence>
<dbReference type="RefSeq" id="WP_046505167.1">
    <property type="nucleotide sequence ID" value="NZ_CBDDLU010000015.1"/>
</dbReference>
<reference evidence="1 2" key="1">
    <citation type="submission" date="2015-03" db="EMBL/GenBank/DDBJ databases">
        <title>Genome sequence of Kiloniella sp. P1-1, isolated from the gut microflora of Pacific white shrimp, Penaeus vannamei.</title>
        <authorList>
            <person name="Shao Z."/>
            <person name="Wang L."/>
            <person name="Li X."/>
        </authorList>
    </citation>
    <scope>NUCLEOTIDE SEQUENCE [LARGE SCALE GENOMIC DNA]</scope>
    <source>
        <strain evidence="1 2">P1-1</strain>
    </source>
</reference>
<protein>
    <submittedName>
        <fullName evidence="1">Uncharacterized protein</fullName>
    </submittedName>
</protein>
<dbReference type="Proteomes" id="UP000034491">
    <property type="component" value="Unassembled WGS sequence"/>
</dbReference>
<sequence length="226" mass="26477">MKPELTIQHMLDNLSNQAVKASDITKWIKDNNGSVLEDSFWDFNNELCEGILSERWEILTDIEKFKRLFEVIQLWPCYSTATFLPRLHMDGVSSEAETFCWQQMLLILEDGSPLQRRTIEYVLWVDFFESQATSAKAWNGIMSLNPNKKAKERLLVNSGPVPYVEKKRFYHELFNNPDDHETLAECLARSLDDYYGDIDRTDAKAMYVELKVKHTNTFMSYLQKEL</sequence>
<name>A0A0M2RDB2_9PROT</name>
<evidence type="ECO:0000313" key="1">
    <source>
        <dbReference type="EMBL" id="KKJ77548.1"/>
    </source>
</evidence>
<dbReference type="AlphaFoldDB" id="A0A0M2RDB2"/>
<gene>
    <name evidence="1" type="ORF">WH95_07625</name>
</gene>
<dbReference type="EMBL" id="LANI01000004">
    <property type="protein sequence ID" value="KKJ77548.1"/>
    <property type="molecule type" value="Genomic_DNA"/>
</dbReference>
<comment type="caution">
    <text evidence="1">The sequence shown here is derived from an EMBL/GenBank/DDBJ whole genome shotgun (WGS) entry which is preliminary data.</text>
</comment>
<proteinExistence type="predicted"/>
<accession>A0A0M2RDB2</accession>